<dbReference type="Pfam" id="PF13411">
    <property type="entry name" value="MerR_1"/>
    <property type="match status" value="1"/>
</dbReference>
<dbReference type="CDD" id="cd04765">
    <property type="entry name" value="HTH_MlrA-like_sg2"/>
    <property type="match status" value="1"/>
</dbReference>
<comment type="caution">
    <text evidence="2">The sequence shown here is derived from an EMBL/GenBank/DDBJ whole genome shotgun (WGS) entry which is preliminary data.</text>
</comment>
<dbReference type="GO" id="GO:0003677">
    <property type="term" value="F:DNA binding"/>
    <property type="evidence" value="ECO:0007669"/>
    <property type="project" value="InterPro"/>
</dbReference>
<dbReference type="InterPro" id="IPR009061">
    <property type="entry name" value="DNA-bd_dom_put_sf"/>
</dbReference>
<evidence type="ECO:0000313" key="3">
    <source>
        <dbReference type="Proteomes" id="UP000481327"/>
    </source>
</evidence>
<dbReference type="OrthoDB" id="9810140at2"/>
<dbReference type="Proteomes" id="UP000481327">
    <property type="component" value="Unassembled WGS sequence"/>
</dbReference>
<feature type="domain" description="HTH merR-type" evidence="1">
    <location>
        <begin position="12"/>
        <end position="80"/>
    </location>
</feature>
<dbReference type="SMART" id="SM00422">
    <property type="entry name" value="HTH_MERR"/>
    <property type="match status" value="1"/>
</dbReference>
<evidence type="ECO:0000259" key="1">
    <source>
        <dbReference type="PROSITE" id="PS50937"/>
    </source>
</evidence>
<reference evidence="2 3" key="1">
    <citation type="submission" date="2019-09" db="EMBL/GenBank/DDBJ databases">
        <title>Polymorphobacter sp. isolated from a lake in China.</title>
        <authorList>
            <person name="Liu Z."/>
        </authorList>
    </citation>
    <scope>NUCLEOTIDE SEQUENCE [LARGE SCALE GENOMIC DNA]</scope>
    <source>
        <strain evidence="2 3">D40P</strain>
    </source>
</reference>
<dbReference type="SUPFAM" id="SSF46955">
    <property type="entry name" value="Putative DNA-binding domain"/>
    <property type="match status" value="1"/>
</dbReference>
<keyword evidence="3" id="KW-1185">Reference proteome</keyword>
<gene>
    <name evidence="2" type="ORF">F3168_01550</name>
</gene>
<dbReference type="InterPro" id="IPR000551">
    <property type="entry name" value="MerR-type_HTH_dom"/>
</dbReference>
<protein>
    <submittedName>
        <fullName evidence="2">MerR family transcriptional regulator</fullName>
    </submittedName>
</protein>
<sequence length="128" mass="14040">MALPKSETAFRTISEAAEAVGVPQHVLRFWETRFPQLQPLKRGGNRRYYRPADMALLHRIRAMLHDQGLTIRGAQLALAEQRVAVPTPVPAAAPAPIASRDDSAARVGTADLEQLRRVRDALRAALAA</sequence>
<dbReference type="EMBL" id="WIOL01000001">
    <property type="protein sequence ID" value="MQT15947.1"/>
    <property type="molecule type" value="Genomic_DNA"/>
</dbReference>
<organism evidence="2 3">
    <name type="scientific">Sandarakinorhabdus fusca</name>
    <dbReference type="NCBI Taxonomy" id="1439888"/>
    <lineage>
        <taxon>Bacteria</taxon>
        <taxon>Pseudomonadati</taxon>
        <taxon>Pseudomonadota</taxon>
        <taxon>Alphaproteobacteria</taxon>
        <taxon>Sphingomonadales</taxon>
        <taxon>Sphingosinicellaceae</taxon>
        <taxon>Sandarakinorhabdus</taxon>
    </lineage>
</organism>
<evidence type="ECO:0000313" key="2">
    <source>
        <dbReference type="EMBL" id="MQT15947.1"/>
    </source>
</evidence>
<dbReference type="AlphaFoldDB" id="A0A7C9LEI5"/>
<proteinExistence type="predicted"/>
<name>A0A7C9LEI5_9SPHN</name>
<accession>A0A7C9LEI5</accession>
<dbReference type="GO" id="GO:0006355">
    <property type="term" value="P:regulation of DNA-templated transcription"/>
    <property type="evidence" value="ECO:0007669"/>
    <property type="project" value="InterPro"/>
</dbReference>
<dbReference type="PROSITE" id="PS50937">
    <property type="entry name" value="HTH_MERR_2"/>
    <property type="match status" value="1"/>
</dbReference>
<dbReference type="Gene3D" id="1.10.1660.10">
    <property type="match status" value="1"/>
</dbReference>